<protein>
    <recommendedName>
        <fullName evidence="2">Activator of Hsp90 ATPase homologue 1/2-like C-terminal domain-containing protein</fullName>
    </recommendedName>
</protein>
<dbReference type="InterPro" id="IPR013538">
    <property type="entry name" value="ASHA1/2-like_C"/>
</dbReference>
<dbReference type="InterPro" id="IPR023393">
    <property type="entry name" value="START-like_dom_sf"/>
</dbReference>
<evidence type="ECO:0000256" key="1">
    <source>
        <dbReference type="ARBA" id="ARBA00006817"/>
    </source>
</evidence>
<dbReference type="Pfam" id="PF08327">
    <property type="entry name" value="AHSA1"/>
    <property type="match status" value="1"/>
</dbReference>
<dbReference type="KEGG" id="shun:DWB77_01273"/>
<dbReference type="EMBL" id="CP032698">
    <property type="protein sequence ID" value="AYG79163.1"/>
    <property type="molecule type" value="Genomic_DNA"/>
</dbReference>
<evidence type="ECO:0000313" key="3">
    <source>
        <dbReference type="EMBL" id="AYG79163.1"/>
    </source>
</evidence>
<name>A0A387HA98_9ACTN</name>
<sequence length="158" mass="17607">MDSRTFLYTTYIATTPERLWQALTEPALTERYWGVSFESDWTEGSPLVWKQGGATMADPEQVVLSSDPYRQLAYTWHSFTQAWAKGVGLSEDVRAEIAAERRSAVTFDLEPQGSQVKLTVTHDFDPAGALHAMCSQGWPPILSSLKTLLETGEPLPAR</sequence>
<evidence type="ECO:0000259" key="2">
    <source>
        <dbReference type="Pfam" id="PF08327"/>
    </source>
</evidence>
<feature type="domain" description="Activator of Hsp90 ATPase homologue 1/2-like C-terminal" evidence="2">
    <location>
        <begin position="14"/>
        <end position="150"/>
    </location>
</feature>
<dbReference type="RefSeq" id="WP_120720302.1">
    <property type="nucleotide sequence ID" value="NZ_CP032698.1"/>
</dbReference>
<comment type="similarity">
    <text evidence="1">Belongs to the AHA1 family.</text>
</comment>
<gene>
    <name evidence="3" type="ORF">DWB77_01273</name>
</gene>
<reference evidence="3 4" key="1">
    <citation type="submission" date="2018-10" db="EMBL/GenBank/DDBJ databases">
        <title>Relationship between Morphology and Antimicrobial Activity in Streptomyces.</title>
        <authorList>
            <person name="Kang H.J."/>
            <person name="Kim S.B."/>
        </authorList>
    </citation>
    <scope>NUCLEOTIDE SEQUENCE [LARGE SCALE GENOMIC DNA]</scope>
    <source>
        <strain evidence="3 4">BH38</strain>
    </source>
</reference>
<dbReference type="OrthoDB" id="9815653at2"/>
<accession>A0A387HA98</accession>
<dbReference type="Gene3D" id="3.30.530.20">
    <property type="match status" value="1"/>
</dbReference>
<dbReference type="AlphaFoldDB" id="A0A387HA98"/>
<dbReference type="SUPFAM" id="SSF55961">
    <property type="entry name" value="Bet v1-like"/>
    <property type="match status" value="1"/>
</dbReference>
<dbReference type="CDD" id="cd08893">
    <property type="entry name" value="SRPBCC_CalC_Aha1-like_GntR-HTH"/>
    <property type="match status" value="1"/>
</dbReference>
<evidence type="ECO:0000313" key="4">
    <source>
        <dbReference type="Proteomes" id="UP000271554"/>
    </source>
</evidence>
<keyword evidence="4" id="KW-1185">Reference proteome</keyword>
<organism evidence="3 4">
    <name type="scientific">Streptomyces hundungensis</name>
    <dbReference type="NCBI Taxonomy" id="1077946"/>
    <lineage>
        <taxon>Bacteria</taxon>
        <taxon>Bacillati</taxon>
        <taxon>Actinomycetota</taxon>
        <taxon>Actinomycetes</taxon>
        <taxon>Kitasatosporales</taxon>
        <taxon>Streptomycetaceae</taxon>
        <taxon>Streptomyces</taxon>
    </lineage>
</organism>
<dbReference type="Proteomes" id="UP000271554">
    <property type="component" value="Chromosome"/>
</dbReference>
<proteinExistence type="inferred from homology"/>